<dbReference type="SUPFAM" id="SSF53067">
    <property type="entry name" value="Actin-like ATPase domain"/>
    <property type="match status" value="1"/>
</dbReference>
<feature type="domain" description="Carbamoyltransferase" evidence="2">
    <location>
        <begin position="84"/>
        <end position="306"/>
    </location>
</feature>
<dbReference type="PANTHER" id="PTHR34847:SF1">
    <property type="entry name" value="NODULATION PROTEIN U"/>
    <property type="match status" value="1"/>
</dbReference>
<comment type="caution">
    <text evidence="4">The sequence shown here is derived from an EMBL/GenBank/DDBJ whole genome shotgun (WGS) entry which is preliminary data.</text>
</comment>
<evidence type="ECO:0000259" key="3">
    <source>
        <dbReference type="Pfam" id="PF16861"/>
    </source>
</evidence>
<dbReference type="AlphaFoldDB" id="A0A417YI27"/>
<dbReference type="InterPro" id="IPR043129">
    <property type="entry name" value="ATPase_NBD"/>
</dbReference>
<comment type="similarity">
    <text evidence="1">Belongs to the NodU/CmcH family.</text>
</comment>
<evidence type="ECO:0008006" key="6">
    <source>
        <dbReference type="Google" id="ProtNLM"/>
    </source>
</evidence>
<evidence type="ECO:0000313" key="4">
    <source>
        <dbReference type="EMBL" id="RHW32568.1"/>
    </source>
</evidence>
<dbReference type="Pfam" id="PF16861">
    <property type="entry name" value="Carbam_trans_C"/>
    <property type="match status" value="1"/>
</dbReference>
<dbReference type="Proteomes" id="UP000285456">
    <property type="component" value="Unassembled WGS sequence"/>
</dbReference>
<reference evidence="4 5" key="1">
    <citation type="journal article" date="2007" name="Int. J. Syst. Evol. Microbiol.">
        <title>Oceanobacillus profundus sp. nov., isolated from a deep-sea sediment core.</title>
        <authorList>
            <person name="Kim Y.G."/>
            <person name="Choi D.H."/>
            <person name="Hyun S."/>
            <person name="Cho B.C."/>
        </authorList>
    </citation>
    <scope>NUCLEOTIDE SEQUENCE [LARGE SCALE GENOMIC DNA]</scope>
    <source>
        <strain evidence="4 5">DSM 18246</strain>
    </source>
</reference>
<dbReference type="EMBL" id="QWEH01000005">
    <property type="protein sequence ID" value="RHW32568.1"/>
    <property type="molecule type" value="Genomic_DNA"/>
</dbReference>
<dbReference type="RefSeq" id="WP_118889202.1">
    <property type="nucleotide sequence ID" value="NZ_PHUT01000005.1"/>
</dbReference>
<dbReference type="CDD" id="cd24098">
    <property type="entry name" value="ASKHA_NBD_TobZ_N"/>
    <property type="match status" value="1"/>
</dbReference>
<dbReference type="OrthoDB" id="9780777at2"/>
<dbReference type="InterPro" id="IPR031730">
    <property type="entry name" value="Carbam_trans_C"/>
</dbReference>
<evidence type="ECO:0000259" key="2">
    <source>
        <dbReference type="Pfam" id="PF02543"/>
    </source>
</evidence>
<feature type="domain" description="Carbamoyltransferase C-terminal" evidence="3">
    <location>
        <begin position="366"/>
        <end position="533"/>
    </location>
</feature>
<accession>A0A417YI27</accession>
<name>A0A417YI27_9BACI</name>
<gene>
    <name evidence="4" type="ORF">D1B32_09565</name>
</gene>
<dbReference type="InterPro" id="IPR051338">
    <property type="entry name" value="NodU/CmcH_Carbamoyltrnsfr"/>
</dbReference>
<protein>
    <recommendedName>
        <fullName evidence="6">Carbamoyl transferase</fullName>
    </recommendedName>
</protein>
<evidence type="ECO:0000256" key="1">
    <source>
        <dbReference type="ARBA" id="ARBA00006129"/>
    </source>
</evidence>
<dbReference type="GO" id="GO:0003824">
    <property type="term" value="F:catalytic activity"/>
    <property type="evidence" value="ECO:0007669"/>
    <property type="project" value="InterPro"/>
</dbReference>
<dbReference type="PANTHER" id="PTHR34847">
    <property type="entry name" value="NODULATION PROTEIN U"/>
    <property type="match status" value="1"/>
</dbReference>
<dbReference type="Pfam" id="PF02543">
    <property type="entry name" value="Carbam_trans_N"/>
    <property type="match status" value="1"/>
</dbReference>
<dbReference type="InterPro" id="IPR003696">
    <property type="entry name" value="Carbtransf_dom"/>
</dbReference>
<organism evidence="4 5">
    <name type="scientific">Oceanobacillus profundus</name>
    <dbReference type="NCBI Taxonomy" id="372463"/>
    <lineage>
        <taxon>Bacteria</taxon>
        <taxon>Bacillati</taxon>
        <taxon>Bacillota</taxon>
        <taxon>Bacilli</taxon>
        <taxon>Bacillales</taxon>
        <taxon>Bacillaceae</taxon>
        <taxon>Oceanobacillus</taxon>
    </lineage>
</organism>
<dbReference type="InterPro" id="IPR038152">
    <property type="entry name" value="Carbam_trans_C_sf"/>
</dbReference>
<dbReference type="Gene3D" id="3.90.870.20">
    <property type="entry name" value="Carbamoyltransferase, C-terminal domain"/>
    <property type="match status" value="1"/>
</dbReference>
<proteinExistence type="inferred from homology"/>
<evidence type="ECO:0000313" key="5">
    <source>
        <dbReference type="Proteomes" id="UP000285456"/>
    </source>
</evidence>
<dbReference type="Gene3D" id="3.30.420.40">
    <property type="match status" value="2"/>
</dbReference>
<sequence length="542" mass="61482">MNVLGIGGSIHDFSSCLSQHGKILTYIEEERLLRMKHSLNIHKKIVLNKAAEYCLSVNNMNEEDLDCIVTSDIVEPAYYSRFNHHHVHQINHHLSHAATTFYPSPFNESAILIVDGRGSFLSNGERETISYYYGKGRDIIELKKVSGLEENDLIENSVGKFYEEMTDLIGFGFLQDGKTMGLAPFGTEKYIKDFTEFFWFDHKGQFKQSLLQIQKMREFVRYQMKNSQDKQQTKADMAYAVQHHLEEVLIAACINLYSITKSENLCLSGGVALNGVANEKILRRTPFKNLYIFPAAGDAGTAVGCSLYGYYQIGGYERIPNTGDCSPYLGKEYSDSDIKSAFHKHASNLTIVQHTEDDLYDEVSTLLSEGKIIGWFQGKSEAGPRALGNRSILADPRNPNMKDIINKRIKHREPFRPFAPAVLEEYARDFFDFSKSSPYMLFVPKIKVNAQDKISAVTHVDGTGRLQTVSIALNPQFYELIRYFYNKTNIPILLNTSFNDNGQPIVESPQDALDSFLRMDLDYLVIGNYLLQKIESVGNGYE</sequence>
<keyword evidence="5" id="KW-1185">Reference proteome</keyword>